<keyword evidence="10" id="KW-1133">Transmembrane helix</keyword>
<evidence type="ECO:0000256" key="8">
    <source>
        <dbReference type="PIRSR" id="PIRSR602401-1"/>
    </source>
</evidence>
<keyword evidence="7 9" id="KW-0503">Monooxygenase</keyword>
<reference evidence="11" key="1">
    <citation type="journal article" date="2021" name="Genome Biol. Evol.">
        <title>A High-Quality Reference Genome for a Parasitic Bivalve with Doubly Uniparental Inheritance (Bivalvia: Unionida).</title>
        <authorList>
            <person name="Smith C.H."/>
        </authorList>
    </citation>
    <scope>NUCLEOTIDE SEQUENCE</scope>
    <source>
        <strain evidence="11">CHS0354</strain>
    </source>
</reference>
<dbReference type="EMBL" id="JAEAOA010001449">
    <property type="protein sequence ID" value="KAK3599085.1"/>
    <property type="molecule type" value="Genomic_DNA"/>
</dbReference>
<evidence type="ECO:0008006" key="13">
    <source>
        <dbReference type="Google" id="ProtNLM"/>
    </source>
</evidence>
<protein>
    <recommendedName>
        <fullName evidence="13">Cytochrome P450</fullName>
    </recommendedName>
</protein>
<evidence type="ECO:0000313" key="12">
    <source>
        <dbReference type="Proteomes" id="UP001195483"/>
    </source>
</evidence>
<dbReference type="InterPro" id="IPR036396">
    <property type="entry name" value="Cyt_P450_sf"/>
</dbReference>
<reference evidence="11" key="2">
    <citation type="journal article" date="2021" name="Genome Biol. Evol.">
        <title>Developing a high-quality reference genome for a parasitic bivalve with doubly uniparental inheritance (Bivalvia: Unionida).</title>
        <authorList>
            <person name="Smith C.H."/>
        </authorList>
    </citation>
    <scope>NUCLEOTIDE SEQUENCE</scope>
    <source>
        <strain evidence="11">CHS0354</strain>
        <tissue evidence="11">Mantle</tissue>
    </source>
</reference>
<evidence type="ECO:0000256" key="9">
    <source>
        <dbReference type="RuleBase" id="RU000461"/>
    </source>
</evidence>
<evidence type="ECO:0000256" key="4">
    <source>
        <dbReference type="ARBA" id="ARBA00022723"/>
    </source>
</evidence>
<feature type="binding site" description="axial binding residue" evidence="8">
    <location>
        <position position="455"/>
    </location>
    <ligand>
        <name>heme</name>
        <dbReference type="ChEBI" id="CHEBI:30413"/>
    </ligand>
    <ligandPart>
        <name>Fe</name>
        <dbReference type="ChEBI" id="CHEBI:18248"/>
    </ligandPart>
</feature>
<evidence type="ECO:0000313" key="11">
    <source>
        <dbReference type="EMBL" id="KAK3599085.1"/>
    </source>
</evidence>
<keyword evidence="3 8" id="KW-0349">Heme</keyword>
<gene>
    <name evidence="11" type="ORF">CHS0354_024413</name>
</gene>
<dbReference type="PANTHER" id="PTHR24291">
    <property type="entry name" value="CYTOCHROME P450 FAMILY 4"/>
    <property type="match status" value="1"/>
</dbReference>
<name>A0AAE0W3P0_9BIVA</name>
<dbReference type="AlphaFoldDB" id="A0AAE0W3P0"/>
<evidence type="ECO:0000256" key="1">
    <source>
        <dbReference type="ARBA" id="ARBA00001971"/>
    </source>
</evidence>
<dbReference type="InterPro" id="IPR001128">
    <property type="entry name" value="Cyt_P450"/>
</dbReference>
<dbReference type="InterPro" id="IPR002401">
    <property type="entry name" value="Cyt_P450_E_grp-I"/>
</dbReference>
<comment type="cofactor">
    <cofactor evidence="1 8">
        <name>heme</name>
        <dbReference type="ChEBI" id="CHEBI:30413"/>
    </cofactor>
</comment>
<reference evidence="11" key="3">
    <citation type="submission" date="2023-05" db="EMBL/GenBank/DDBJ databases">
        <authorList>
            <person name="Smith C.H."/>
        </authorList>
    </citation>
    <scope>NUCLEOTIDE SEQUENCE</scope>
    <source>
        <strain evidence="11">CHS0354</strain>
        <tissue evidence="11">Mantle</tissue>
    </source>
</reference>
<keyword evidence="6 8" id="KW-0408">Iron</keyword>
<dbReference type="Gene3D" id="1.10.630.10">
    <property type="entry name" value="Cytochrome P450"/>
    <property type="match status" value="1"/>
</dbReference>
<keyword evidence="12" id="KW-1185">Reference proteome</keyword>
<dbReference type="CDD" id="cd20659">
    <property type="entry name" value="CYP4B_4F-like"/>
    <property type="match status" value="1"/>
</dbReference>
<evidence type="ECO:0000256" key="3">
    <source>
        <dbReference type="ARBA" id="ARBA00022617"/>
    </source>
</evidence>
<evidence type="ECO:0000256" key="10">
    <source>
        <dbReference type="SAM" id="Phobius"/>
    </source>
</evidence>
<dbReference type="GO" id="GO:0020037">
    <property type="term" value="F:heme binding"/>
    <property type="evidence" value="ECO:0007669"/>
    <property type="project" value="InterPro"/>
</dbReference>
<dbReference type="PANTHER" id="PTHR24291:SF201">
    <property type="entry name" value="CYTOCHROME P450, FAMILY 4, SUBFAMILY B, POLYPEPTIDE 7"/>
    <property type="match status" value="1"/>
</dbReference>
<accession>A0AAE0W3P0</accession>
<dbReference type="PROSITE" id="PS00086">
    <property type="entry name" value="CYTOCHROME_P450"/>
    <property type="match status" value="1"/>
</dbReference>
<evidence type="ECO:0000256" key="5">
    <source>
        <dbReference type="ARBA" id="ARBA00023002"/>
    </source>
</evidence>
<sequence>MKMEFTWPLWIPAVMAVIVTYASFKLVQVYADFRKKVILINQFPGDEPELFWGNLRQYPGPNEAGLAFQRKQTEKYPKIVRGWLGPFIALITVHHPDTVKIILRSSEPKGEQVYNFVRPWLGDGLLVSSGEKWARNRRLLTPAFHFDILKPYMAIYNRCADVLLDKISQFTRNGVSQYWELCSEISLFTLDVILQCAFSCDIDCQRAGSNHSYVCAVREMNQLITDRFYKFWVHRDFLYFLTPDGRRFKKHSEFVHKVAEDIISKRRKELENKKTEQTGSKKCLDFLDILLTARDENGQGLSQLEIRNEVDTFLFEGHDTTASALSWTLFSLAEHPDIQHKVQAEIDEVLAGRDSDDILWEDLQNLKYTTMCVKEGLRLHTPVPFIQRQLTQNLIIDNKTVPKGSLVCILLYNVHHNPSVWPDSLRFIPERFSPENVENRDPFAFVPFSAGPRNCIGQNFAMHEMKLLIARILRRFCLELDPNHKAEKEEQVVMKAKNGIRVRAIPRQIACNL</sequence>
<keyword evidence="10" id="KW-0472">Membrane</keyword>
<keyword evidence="4 8" id="KW-0479">Metal-binding</keyword>
<dbReference type="GO" id="GO:0016705">
    <property type="term" value="F:oxidoreductase activity, acting on paired donors, with incorporation or reduction of molecular oxygen"/>
    <property type="evidence" value="ECO:0007669"/>
    <property type="project" value="InterPro"/>
</dbReference>
<evidence type="ECO:0000256" key="7">
    <source>
        <dbReference type="ARBA" id="ARBA00023033"/>
    </source>
</evidence>
<dbReference type="Proteomes" id="UP001195483">
    <property type="component" value="Unassembled WGS sequence"/>
</dbReference>
<dbReference type="Pfam" id="PF00067">
    <property type="entry name" value="p450"/>
    <property type="match status" value="1"/>
</dbReference>
<comment type="similarity">
    <text evidence="2 9">Belongs to the cytochrome P450 family.</text>
</comment>
<dbReference type="PRINTS" id="PR00385">
    <property type="entry name" value="P450"/>
</dbReference>
<dbReference type="GO" id="GO:0004497">
    <property type="term" value="F:monooxygenase activity"/>
    <property type="evidence" value="ECO:0007669"/>
    <property type="project" value="UniProtKB-KW"/>
</dbReference>
<dbReference type="FunFam" id="1.10.630.10:FF:000182">
    <property type="entry name" value="Cytochrome P450 3A4"/>
    <property type="match status" value="1"/>
</dbReference>
<dbReference type="PRINTS" id="PR00463">
    <property type="entry name" value="EP450I"/>
</dbReference>
<evidence type="ECO:0000256" key="6">
    <source>
        <dbReference type="ARBA" id="ARBA00023004"/>
    </source>
</evidence>
<feature type="transmembrane region" description="Helical" evidence="10">
    <location>
        <begin position="6"/>
        <end position="27"/>
    </location>
</feature>
<organism evidence="11 12">
    <name type="scientific">Potamilus streckersoni</name>
    <dbReference type="NCBI Taxonomy" id="2493646"/>
    <lineage>
        <taxon>Eukaryota</taxon>
        <taxon>Metazoa</taxon>
        <taxon>Spiralia</taxon>
        <taxon>Lophotrochozoa</taxon>
        <taxon>Mollusca</taxon>
        <taxon>Bivalvia</taxon>
        <taxon>Autobranchia</taxon>
        <taxon>Heteroconchia</taxon>
        <taxon>Palaeoheterodonta</taxon>
        <taxon>Unionida</taxon>
        <taxon>Unionoidea</taxon>
        <taxon>Unionidae</taxon>
        <taxon>Ambleminae</taxon>
        <taxon>Lampsilini</taxon>
        <taxon>Potamilus</taxon>
    </lineage>
</organism>
<proteinExistence type="inferred from homology"/>
<keyword evidence="5 9" id="KW-0560">Oxidoreductase</keyword>
<dbReference type="SUPFAM" id="SSF48264">
    <property type="entry name" value="Cytochrome P450"/>
    <property type="match status" value="1"/>
</dbReference>
<comment type="caution">
    <text evidence="11">The sequence shown here is derived from an EMBL/GenBank/DDBJ whole genome shotgun (WGS) entry which is preliminary data.</text>
</comment>
<dbReference type="InterPro" id="IPR050196">
    <property type="entry name" value="Cytochrome_P450_Monoox"/>
</dbReference>
<keyword evidence="10" id="KW-0812">Transmembrane</keyword>
<dbReference type="InterPro" id="IPR017972">
    <property type="entry name" value="Cyt_P450_CS"/>
</dbReference>
<dbReference type="GO" id="GO:0005506">
    <property type="term" value="F:iron ion binding"/>
    <property type="evidence" value="ECO:0007669"/>
    <property type="project" value="InterPro"/>
</dbReference>
<evidence type="ECO:0000256" key="2">
    <source>
        <dbReference type="ARBA" id="ARBA00010617"/>
    </source>
</evidence>